<evidence type="ECO:0000313" key="1">
    <source>
        <dbReference type="EMBL" id="AUZ94855.1"/>
    </source>
</evidence>
<dbReference type="Proteomes" id="UP000223025">
    <property type="component" value="Segment"/>
</dbReference>
<dbReference type="KEGG" id="vg:40088046"/>
<proteinExistence type="predicted"/>
<sequence>MRLIDLLESSLFEELDIKRQAQKDIVNYITPLISAGKDKVPVASVIEFLNNEPEYQGTIIDNDLILSVASRIKPILKVERNPEDGGEMYIYFLNSVKSDRYVNKDQKEVEKEKIKKSAMNTVKRNLSK</sequence>
<name>A0A2L0UZ86_9CAUD</name>
<evidence type="ECO:0000313" key="2">
    <source>
        <dbReference type="Proteomes" id="UP000223025"/>
    </source>
</evidence>
<protein>
    <submittedName>
        <fullName evidence="1">Uncharacterized protein</fullName>
    </submittedName>
</protein>
<reference evidence="1 2" key="1">
    <citation type="submission" date="2017-06" db="EMBL/GenBank/DDBJ databases">
        <authorList>
            <person name="Kim H.J."/>
            <person name="Triplett B.A."/>
        </authorList>
    </citation>
    <scope>NUCLEOTIDE SEQUENCE [LARGE SCALE GENOMIC DNA]</scope>
</reference>
<dbReference type="GeneID" id="40088046"/>
<keyword evidence="2" id="KW-1185">Reference proteome</keyword>
<accession>A0A2L0UZ86</accession>
<organism evidence="1 2">
    <name type="scientific">Agrobacterium phage Atu_ph07</name>
    <dbReference type="NCBI Taxonomy" id="2024264"/>
    <lineage>
        <taxon>Viruses</taxon>
        <taxon>Duplodnaviria</taxon>
        <taxon>Heunggongvirae</taxon>
        <taxon>Uroviricota</taxon>
        <taxon>Caudoviricetes</taxon>
        <taxon>Polybotosvirus</taxon>
        <taxon>Polybotosvirus Atuph07</taxon>
    </lineage>
</organism>
<dbReference type="EMBL" id="MF403008">
    <property type="protein sequence ID" value="AUZ94855.1"/>
    <property type="molecule type" value="Genomic_DNA"/>
</dbReference>
<dbReference type="RefSeq" id="YP_009611708.1">
    <property type="nucleotide sequence ID" value="NC_042013.1"/>
</dbReference>